<evidence type="ECO:0008006" key="5">
    <source>
        <dbReference type="Google" id="ProtNLM"/>
    </source>
</evidence>
<feature type="transmembrane region" description="Helical" evidence="2">
    <location>
        <begin position="114"/>
        <end position="138"/>
    </location>
</feature>
<evidence type="ECO:0000256" key="2">
    <source>
        <dbReference type="SAM" id="Phobius"/>
    </source>
</evidence>
<evidence type="ECO:0000256" key="1">
    <source>
        <dbReference type="SAM" id="MobiDB-lite"/>
    </source>
</evidence>
<organism evidence="3 4">
    <name type="scientific">Actinomadura chibensis</name>
    <dbReference type="NCBI Taxonomy" id="392828"/>
    <lineage>
        <taxon>Bacteria</taxon>
        <taxon>Bacillati</taxon>
        <taxon>Actinomycetota</taxon>
        <taxon>Actinomycetes</taxon>
        <taxon>Streptosporangiales</taxon>
        <taxon>Thermomonosporaceae</taxon>
        <taxon>Actinomadura</taxon>
    </lineage>
</organism>
<reference evidence="3 4" key="1">
    <citation type="submission" date="2019-08" db="EMBL/GenBank/DDBJ databases">
        <title>Actinomadura sp. nov. CYP1-5 isolated from mountain soil.</title>
        <authorList>
            <person name="Songsumanus A."/>
            <person name="Kuncharoen N."/>
            <person name="Kudo T."/>
            <person name="Yuki M."/>
            <person name="Igarashi Y."/>
            <person name="Tanasupawat S."/>
        </authorList>
    </citation>
    <scope>NUCLEOTIDE SEQUENCE [LARGE SCALE GENOMIC DNA]</scope>
    <source>
        <strain evidence="3 4">JCM 14158</strain>
    </source>
</reference>
<keyword evidence="2" id="KW-0812">Transmembrane</keyword>
<sequence>MDKDDEAGVSLAKGESAPAPAGPDGEGPLDAVVSGAGYAALGLLGGVVGLLGSFAQGWTPWDVPVAAVALVALVFAMVQLAGHGMGGRIGAAVPAVVWVVVVLIMSMRRPEGDLVVPGTLAGYVYIIGGLVAATFGVMRVPAANPPGQWLLGKTPRPHNK</sequence>
<keyword evidence="4" id="KW-1185">Reference proteome</keyword>
<name>A0A5D0NQ31_9ACTN</name>
<dbReference type="Proteomes" id="UP000323380">
    <property type="component" value="Unassembled WGS sequence"/>
</dbReference>
<accession>A0A5D0NQ31</accession>
<evidence type="ECO:0000313" key="4">
    <source>
        <dbReference type="Proteomes" id="UP000323380"/>
    </source>
</evidence>
<protein>
    <recommendedName>
        <fullName evidence="5">Integral membrane protein</fullName>
    </recommendedName>
</protein>
<proteinExistence type="predicted"/>
<dbReference type="STRING" id="1220554.GCA_001552135_07817"/>
<keyword evidence="2" id="KW-0472">Membrane</keyword>
<feature type="transmembrane region" description="Helical" evidence="2">
    <location>
        <begin position="88"/>
        <end position="107"/>
    </location>
</feature>
<gene>
    <name evidence="3" type="ORF">FXF69_15365</name>
</gene>
<dbReference type="Pfam" id="PF19608">
    <property type="entry name" value="DUF6113"/>
    <property type="match status" value="1"/>
</dbReference>
<feature type="transmembrane region" description="Helical" evidence="2">
    <location>
        <begin position="63"/>
        <end position="82"/>
    </location>
</feature>
<feature type="compositionally biased region" description="Low complexity" evidence="1">
    <location>
        <begin position="14"/>
        <end position="26"/>
    </location>
</feature>
<evidence type="ECO:0000313" key="3">
    <source>
        <dbReference type="EMBL" id="TYB46596.1"/>
    </source>
</evidence>
<feature type="region of interest" description="Disordered" evidence="1">
    <location>
        <begin position="1"/>
        <end position="26"/>
    </location>
</feature>
<dbReference type="EMBL" id="VSFG01000002">
    <property type="protein sequence ID" value="TYB46596.1"/>
    <property type="molecule type" value="Genomic_DNA"/>
</dbReference>
<dbReference type="AlphaFoldDB" id="A0A5D0NQ31"/>
<dbReference type="InterPro" id="IPR046095">
    <property type="entry name" value="DUF6113"/>
</dbReference>
<dbReference type="RefSeq" id="WP_067904427.1">
    <property type="nucleotide sequence ID" value="NZ_VSFG01000002.1"/>
</dbReference>
<keyword evidence="2" id="KW-1133">Transmembrane helix</keyword>
<comment type="caution">
    <text evidence="3">The sequence shown here is derived from an EMBL/GenBank/DDBJ whole genome shotgun (WGS) entry which is preliminary data.</text>
</comment>
<feature type="transmembrane region" description="Helical" evidence="2">
    <location>
        <begin position="31"/>
        <end position="51"/>
    </location>
</feature>